<evidence type="ECO:0000313" key="1">
    <source>
        <dbReference type="EMBL" id="PAA74109.1"/>
    </source>
</evidence>
<gene>
    <name evidence="1" type="ORF">BOX15_Mlig002337g2</name>
</gene>
<accession>A0A267FM47</accession>
<dbReference type="EMBL" id="NIVC01000977">
    <property type="protein sequence ID" value="PAA74109.1"/>
    <property type="molecule type" value="Genomic_DNA"/>
</dbReference>
<dbReference type="OrthoDB" id="5981048at2759"/>
<evidence type="ECO:0000313" key="2">
    <source>
        <dbReference type="Proteomes" id="UP000215902"/>
    </source>
</evidence>
<reference evidence="1 2" key="1">
    <citation type="submission" date="2017-06" db="EMBL/GenBank/DDBJ databases">
        <title>A platform for efficient transgenesis in Macrostomum lignano, a flatworm model organism for stem cell research.</title>
        <authorList>
            <person name="Berezikov E."/>
        </authorList>
    </citation>
    <scope>NUCLEOTIDE SEQUENCE [LARGE SCALE GENOMIC DNA]</scope>
    <source>
        <strain evidence="1">DV1</strain>
        <tissue evidence="1">Whole organism</tissue>
    </source>
</reference>
<comment type="caution">
    <text evidence="1">The sequence shown here is derived from an EMBL/GenBank/DDBJ whole genome shotgun (WGS) entry which is preliminary data.</text>
</comment>
<dbReference type="Proteomes" id="UP000215902">
    <property type="component" value="Unassembled WGS sequence"/>
</dbReference>
<name>A0A267FM47_9PLAT</name>
<sequence>MFATWSAGVRLSLWATPSWTSWWMRRRSGSDGGWSAKADCELGAFTLSRMRVNLMCSVVGIVCQIGSVRGWGVYQSVSQRVSVMEFPSKMSAKDRLSESVCQGVSVRKCLSGSVCQEVSVRKCLSGSVCQEVSVRKCLSGSVYQEVSVRKCLSGSVCQEVSIRKCLSGSVYQEESVRKCLSGRVCQEVSIRKCLSGSVCQEVSVRVSSK</sequence>
<keyword evidence="2" id="KW-1185">Reference proteome</keyword>
<protein>
    <submittedName>
        <fullName evidence="1">Uncharacterized protein</fullName>
    </submittedName>
</protein>
<proteinExistence type="predicted"/>
<dbReference type="AlphaFoldDB" id="A0A267FM47"/>
<organism evidence="1 2">
    <name type="scientific">Macrostomum lignano</name>
    <dbReference type="NCBI Taxonomy" id="282301"/>
    <lineage>
        <taxon>Eukaryota</taxon>
        <taxon>Metazoa</taxon>
        <taxon>Spiralia</taxon>
        <taxon>Lophotrochozoa</taxon>
        <taxon>Platyhelminthes</taxon>
        <taxon>Rhabditophora</taxon>
        <taxon>Macrostomorpha</taxon>
        <taxon>Macrostomida</taxon>
        <taxon>Macrostomidae</taxon>
        <taxon>Macrostomum</taxon>
    </lineage>
</organism>